<gene>
    <name evidence="1" type="ORF">J2W68_000721</name>
</gene>
<keyword evidence="2" id="KW-1185">Reference proteome</keyword>
<sequence>MRQLLAITGSEWSARESTRTTRLEFGLGLGEFLELEFALLLCLAQRFARLLDHFLRRVVAGVVPLHVDRGRQTLMGQPDVPVDAEQG</sequence>
<proteinExistence type="predicted"/>
<evidence type="ECO:0000313" key="1">
    <source>
        <dbReference type="EMBL" id="MDR7192013.1"/>
    </source>
</evidence>
<name>A0ABU1XTX5_9GAMM</name>
<reference evidence="1 2" key="1">
    <citation type="submission" date="2023-07" db="EMBL/GenBank/DDBJ databases">
        <title>Sorghum-associated microbial communities from plants grown in Nebraska, USA.</title>
        <authorList>
            <person name="Schachtman D."/>
        </authorList>
    </citation>
    <scope>NUCLEOTIDE SEQUENCE [LARGE SCALE GENOMIC DNA]</scope>
    <source>
        <strain evidence="1 2">4099</strain>
    </source>
</reference>
<comment type="caution">
    <text evidence="1">The sequence shown here is derived from an EMBL/GenBank/DDBJ whole genome shotgun (WGS) entry which is preliminary data.</text>
</comment>
<evidence type="ECO:0000313" key="2">
    <source>
        <dbReference type="Proteomes" id="UP001256588"/>
    </source>
</evidence>
<dbReference type="EMBL" id="JAVDWO010000002">
    <property type="protein sequence ID" value="MDR7192013.1"/>
    <property type="molecule type" value="Genomic_DNA"/>
</dbReference>
<accession>A0ABU1XTX5</accession>
<protein>
    <submittedName>
        <fullName evidence="1">Uncharacterized protein YggL (DUF469 family)</fullName>
    </submittedName>
</protein>
<organism evidence="1 2">
    <name type="scientific">Luteimonas terrae</name>
    <dbReference type="NCBI Taxonomy" id="1530191"/>
    <lineage>
        <taxon>Bacteria</taxon>
        <taxon>Pseudomonadati</taxon>
        <taxon>Pseudomonadota</taxon>
        <taxon>Gammaproteobacteria</taxon>
        <taxon>Lysobacterales</taxon>
        <taxon>Lysobacteraceae</taxon>
        <taxon>Luteimonas</taxon>
    </lineage>
</organism>
<dbReference type="RefSeq" id="WP_310232853.1">
    <property type="nucleotide sequence ID" value="NZ_JAVDWO010000002.1"/>
</dbReference>
<dbReference type="Proteomes" id="UP001256588">
    <property type="component" value="Unassembled WGS sequence"/>
</dbReference>